<dbReference type="PROSITE" id="PS50043">
    <property type="entry name" value="HTH_LUXR_2"/>
    <property type="match status" value="1"/>
</dbReference>
<organism evidence="9 10">
    <name type="scientific">Chelatococcus asaccharovorans</name>
    <dbReference type="NCBI Taxonomy" id="28210"/>
    <lineage>
        <taxon>Bacteria</taxon>
        <taxon>Pseudomonadati</taxon>
        <taxon>Pseudomonadota</taxon>
        <taxon>Alphaproteobacteria</taxon>
        <taxon>Hyphomicrobiales</taxon>
        <taxon>Chelatococcaceae</taxon>
        <taxon>Chelatococcus</taxon>
    </lineage>
</organism>
<reference evidence="9 10" key="1">
    <citation type="submission" date="2018-05" db="EMBL/GenBank/DDBJ databases">
        <title>Genomic Encyclopedia of Type Strains, Phase IV (KMG-IV): sequencing the most valuable type-strain genomes for metagenomic binning, comparative biology and taxonomic classification.</title>
        <authorList>
            <person name="Goeker M."/>
        </authorList>
    </citation>
    <scope>NUCLEOTIDE SEQUENCE [LARGE SCALE GENOMIC DNA]</scope>
    <source>
        <strain evidence="9 10">DSM 6462</strain>
    </source>
</reference>
<dbReference type="PRINTS" id="PR00038">
    <property type="entry name" value="HTHLUXR"/>
</dbReference>
<dbReference type="SMART" id="SM00448">
    <property type="entry name" value="REC"/>
    <property type="match status" value="1"/>
</dbReference>
<dbReference type="EMBL" id="QJJK01000016">
    <property type="protein sequence ID" value="PXW52432.1"/>
    <property type="molecule type" value="Genomic_DNA"/>
</dbReference>
<evidence type="ECO:0000256" key="3">
    <source>
        <dbReference type="ARBA" id="ARBA00023015"/>
    </source>
</evidence>
<dbReference type="InterPro" id="IPR000792">
    <property type="entry name" value="Tscrpt_reg_LuxR_C"/>
</dbReference>
<dbReference type="Gene3D" id="3.40.50.2300">
    <property type="match status" value="1"/>
</dbReference>
<dbReference type="SUPFAM" id="SSF46894">
    <property type="entry name" value="C-terminal effector domain of the bipartite response regulators"/>
    <property type="match status" value="1"/>
</dbReference>
<evidence type="ECO:0000259" key="7">
    <source>
        <dbReference type="PROSITE" id="PS50043"/>
    </source>
</evidence>
<dbReference type="CDD" id="cd17537">
    <property type="entry name" value="REC_FixJ"/>
    <property type="match status" value="1"/>
</dbReference>
<name>A0A2V3U4S7_9HYPH</name>
<keyword evidence="4" id="KW-0238">DNA-binding</keyword>
<evidence type="ECO:0000256" key="6">
    <source>
        <dbReference type="PROSITE-ProRule" id="PRU00169"/>
    </source>
</evidence>
<dbReference type="InterPro" id="IPR016032">
    <property type="entry name" value="Sig_transdc_resp-reg_C-effctor"/>
</dbReference>
<dbReference type="GO" id="GO:0000160">
    <property type="term" value="P:phosphorelay signal transduction system"/>
    <property type="evidence" value="ECO:0007669"/>
    <property type="project" value="UniProtKB-KW"/>
</dbReference>
<keyword evidence="2" id="KW-0902">Two-component regulatory system</keyword>
<feature type="domain" description="Response regulatory" evidence="8">
    <location>
        <begin position="6"/>
        <end position="120"/>
    </location>
</feature>
<keyword evidence="10" id="KW-1185">Reference proteome</keyword>
<dbReference type="Pfam" id="PF00196">
    <property type="entry name" value="GerE"/>
    <property type="match status" value="1"/>
</dbReference>
<dbReference type="AlphaFoldDB" id="A0A2V3U4S7"/>
<dbReference type="GO" id="GO:0006355">
    <property type="term" value="P:regulation of DNA-templated transcription"/>
    <property type="evidence" value="ECO:0007669"/>
    <property type="project" value="InterPro"/>
</dbReference>
<keyword evidence="3" id="KW-0805">Transcription regulation</keyword>
<evidence type="ECO:0000313" key="9">
    <source>
        <dbReference type="EMBL" id="PXW52432.1"/>
    </source>
</evidence>
<evidence type="ECO:0000256" key="2">
    <source>
        <dbReference type="ARBA" id="ARBA00023012"/>
    </source>
</evidence>
<evidence type="ECO:0000256" key="4">
    <source>
        <dbReference type="ARBA" id="ARBA00023125"/>
    </source>
</evidence>
<dbReference type="InterPro" id="IPR011006">
    <property type="entry name" value="CheY-like_superfamily"/>
</dbReference>
<dbReference type="SUPFAM" id="SSF52172">
    <property type="entry name" value="CheY-like"/>
    <property type="match status" value="1"/>
</dbReference>
<dbReference type="PANTHER" id="PTHR44688:SF16">
    <property type="entry name" value="DNA-BINDING TRANSCRIPTIONAL ACTIVATOR DEVR_DOSR"/>
    <property type="match status" value="1"/>
</dbReference>
<evidence type="ECO:0000256" key="5">
    <source>
        <dbReference type="ARBA" id="ARBA00023163"/>
    </source>
</evidence>
<dbReference type="Pfam" id="PF00072">
    <property type="entry name" value="Response_reg"/>
    <property type="match status" value="1"/>
</dbReference>
<keyword evidence="1 6" id="KW-0597">Phosphoprotein</keyword>
<dbReference type="NCBIfam" id="NF006900">
    <property type="entry name" value="PRK09390.1"/>
    <property type="match status" value="1"/>
</dbReference>
<feature type="domain" description="HTH luxR-type" evidence="7">
    <location>
        <begin position="136"/>
        <end position="201"/>
    </location>
</feature>
<dbReference type="InterPro" id="IPR001789">
    <property type="entry name" value="Sig_transdc_resp-reg_receiver"/>
</dbReference>
<evidence type="ECO:0000313" key="10">
    <source>
        <dbReference type="Proteomes" id="UP000248021"/>
    </source>
</evidence>
<accession>A0A2V3U4S7</accession>
<gene>
    <name evidence="9" type="ORF">C7450_1165</name>
</gene>
<evidence type="ECO:0000256" key="1">
    <source>
        <dbReference type="ARBA" id="ARBA00022553"/>
    </source>
</evidence>
<dbReference type="GO" id="GO:0003677">
    <property type="term" value="F:DNA binding"/>
    <property type="evidence" value="ECO:0007669"/>
    <property type="project" value="UniProtKB-KW"/>
</dbReference>
<proteinExistence type="predicted"/>
<dbReference type="PROSITE" id="PS50110">
    <property type="entry name" value="RESPONSE_REGULATORY"/>
    <property type="match status" value="1"/>
</dbReference>
<dbReference type="Proteomes" id="UP000248021">
    <property type="component" value="Unassembled WGS sequence"/>
</dbReference>
<dbReference type="InterPro" id="IPR036388">
    <property type="entry name" value="WH-like_DNA-bd_sf"/>
</dbReference>
<comment type="caution">
    <text evidence="9">The sequence shown here is derived from an EMBL/GenBank/DDBJ whole genome shotgun (WGS) entry which is preliminary data.</text>
</comment>
<feature type="modified residue" description="4-aspartylphosphate" evidence="6">
    <location>
        <position position="55"/>
    </location>
</feature>
<dbReference type="SMART" id="SM00421">
    <property type="entry name" value="HTH_LUXR"/>
    <property type="match status" value="1"/>
</dbReference>
<sequence>MSDIGQVHIIDDDDAVRDSLVFLLASASIDAVAHSTAEAFLEVLPELALGCIVTDVRMPGMSGIDLLQRLQRADKHLPVIVMTGHGDIPMAVEALKTGAFDFIEKPFSDDQMIAVVRSALEYRTRAKRQDSDRAGILARVESLTQRERDVFEGLVAGHPNKTIAYDLGISPRTVEIYRANVMVKLNAASLSDVVRMAFIVQKDGDGD</sequence>
<dbReference type="Gene3D" id="1.10.10.10">
    <property type="entry name" value="Winged helix-like DNA-binding domain superfamily/Winged helix DNA-binding domain"/>
    <property type="match status" value="1"/>
</dbReference>
<dbReference type="RefSeq" id="WP_245450188.1">
    <property type="nucleotide sequence ID" value="NZ_JAHBRY010000001.1"/>
</dbReference>
<dbReference type="PROSITE" id="PS00622">
    <property type="entry name" value="HTH_LUXR_1"/>
    <property type="match status" value="1"/>
</dbReference>
<dbReference type="FunFam" id="3.40.50.2300:FF:000018">
    <property type="entry name" value="DNA-binding transcriptional regulator NtrC"/>
    <property type="match status" value="1"/>
</dbReference>
<dbReference type="PANTHER" id="PTHR44688">
    <property type="entry name" value="DNA-BINDING TRANSCRIPTIONAL ACTIVATOR DEVR_DOSR"/>
    <property type="match status" value="1"/>
</dbReference>
<dbReference type="CDD" id="cd06170">
    <property type="entry name" value="LuxR_C_like"/>
    <property type="match status" value="1"/>
</dbReference>
<evidence type="ECO:0000259" key="8">
    <source>
        <dbReference type="PROSITE" id="PS50110"/>
    </source>
</evidence>
<protein>
    <submittedName>
        <fullName evidence="9">LuxR family two component transcriptional regulator</fullName>
    </submittedName>
</protein>
<keyword evidence="5" id="KW-0804">Transcription</keyword>